<dbReference type="Pfam" id="PF00353">
    <property type="entry name" value="HemolysinCabind"/>
    <property type="match status" value="3"/>
</dbReference>
<comment type="caution">
    <text evidence="4">The sequence shown here is derived from an EMBL/GenBank/DDBJ whole genome shotgun (WGS) entry which is preliminary data.</text>
</comment>
<dbReference type="InterPro" id="IPR011049">
    <property type="entry name" value="Serralysin-like_metalloprot_C"/>
</dbReference>
<comment type="subcellular location">
    <subcellularLocation>
        <location evidence="1">Secreted</location>
    </subcellularLocation>
</comment>
<dbReference type="PROSITE" id="PS00330">
    <property type="entry name" value="HEMOLYSIN_CALCIUM"/>
    <property type="match status" value="1"/>
</dbReference>
<organism evidence="4 5">
    <name type="scientific">Nostoc commune NIES-4072</name>
    <dbReference type="NCBI Taxonomy" id="2005467"/>
    <lineage>
        <taxon>Bacteria</taxon>
        <taxon>Bacillati</taxon>
        <taxon>Cyanobacteriota</taxon>
        <taxon>Cyanophyceae</taxon>
        <taxon>Nostocales</taxon>
        <taxon>Nostocaceae</taxon>
        <taxon>Nostoc</taxon>
    </lineage>
</organism>
<dbReference type="InterPro" id="IPR050557">
    <property type="entry name" value="RTX_toxin/Mannuronan_C5-epim"/>
</dbReference>
<protein>
    <submittedName>
        <fullName evidence="4">Hemolysin-type calcium-binding region</fullName>
    </submittedName>
</protein>
<dbReference type="Gene3D" id="2.150.10.10">
    <property type="entry name" value="Serralysin-like metalloprotease, C-terminal"/>
    <property type="match status" value="2"/>
</dbReference>
<sequence>MTLINGTSGNDNLTGTPETDSIFGDLGDDTLDGLGGDDKFLFNNVIDVLVFGSSNISDLYVYSTDGFDIIKNSSIGSIINIDPDNPNRKHGDNNRKVMTVSPLWETEFIDRITDTDTIQRISADKNIYGLKGNDVLYGNDNLGDNLKNLILTGSNDINSIGNDLDNRIEGNAGHNFLVGGDGNDYLLGYGDYDILVGEAGNDTLEGGAGNDFLNGGSGSDILVGGAGNNILTGNAGADTFVFNFRSEDIDIIKDFSNLESDKIQISTIGFGATSTNEFSYDNNTGALSFQGTQFATLENKPNFIPTFDIELVEKFSSR</sequence>
<dbReference type="PRINTS" id="PR00313">
    <property type="entry name" value="CABNDNGRPT"/>
</dbReference>
<gene>
    <name evidence="4" type="ORF">NIES4072_21420</name>
</gene>
<dbReference type="InterPro" id="IPR018511">
    <property type="entry name" value="Hemolysin-typ_Ca-bd_CS"/>
</dbReference>
<accession>A0A2R5FID9</accession>
<dbReference type="GO" id="GO:0005509">
    <property type="term" value="F:calcium ion binding"/>
    <property type="evidence" value="ECO:0007669"/>
    <property type="project" value="InterPro"/>
</dbReference>
<evidence type="ECO:0000313" key="5">
    <source>
        <dbReference type="Proteomes" id="UP000245124"/>
    </source>
</evidence>
<dbReference type="EMBL" id="BDUD01000001">
    <property type="protein sequence ID" value="GBG18477.1"/>
    <property type="molecule type" value="Genomic_DNA"/>
</dbReference>
<dbReference type="OrthoDB" id="507538at2"/>
<feature type="region of interest" description="Disordered" evidence="3">
    <location>
        <begin position="1"/>
        <end position="20"/>
    </location>
</feature>
<dbReference type="InterPro" id="IPR001343">
    <property type="entry name" value="Hemolysn_Ca-bd"/>
</dbReference>
<evidence type="ECO:0000313" key="4">
    <source>
        <dbReference type="EMBL" id="GBG18477.1"/>
    </source>
</evidence>
<dbReference type="SUPFAM" id="SSF51120">
    <property type="entry name" value="beta-Roll"/>
    <property type="match status" value="2"/>
</dbReference>
<dbReference type="PANTHER" id="PTHR38340">
    <property type="entry name" value="S-LAYER PROTEIN"/>
    <property type="match status" value="1"/>
</dbReference>
<proteinExistence type="predicted"/>
<keyword evidence="5" id="KW-1185">Reference proteome</keyword>
<dbReference type="GO" id="GO:0005576">
    <property type="term" value="C:extracellular region"/>
    <property type="evidence" value="ECO:0007669"/>
    <property type="project" value="UniProtKB-SubCell"/>
</dbReference>
<evidence type="ECO:0000256" key="1">
    <source>
        <dbReference type="ARBA" id="ARBA00004613"/>
    </source>
</evidence>
<feature type="compositionally biased region" description="Polar residues" evidence="3">
    <location>
        <begin position="1"/>
        <end position="19"/>
    </location>
</feature>
<name>A0A2R5FID9_NOSCO</name>
<evidence type="ECO:0000256" key="3">
    <source>
        <dbReference type="SAM" id="MobiDB-lite"/>
    </source>
</evidence>
<dbReference type="Proteomes" id="UP000245124">
    <property type="component" value="Unassembled WGS sequence"/>
</dbReference>
<dbReference type="PANTHER" id="PTHR38340:SF1">
    <property type="entry name" value="S-LAYER PROTEIN"/>
    <property type="match status" value="1"/>
</dbReference>
<reference evidence="4 5" key="1">
    <citation type="submission" date="2017-06" db="EMBL/GenBank/DDBJ databases">
        <title>Genome sequencing of cyanobaciteial culture collection at National Institute for Environmental Studies (NIES).</title>
        <authorList>
            <person name="Hirose Y."/>
            <person name="Shimura Y."/>
            <person name="Fujisawa T."/>
            <person name="Nakamura Y."/>
            <person name="Kawachi M."/>
        </authorList>
    </citation>
    <scope>NUCLEOTIDE SEQUENCE [LARGE SCALE GENOMIC DNA]</scope>
    <source>
        <strain evidence="4 5">NIES-4072</strain>
    </source>
</reference>
<keyword evidence="2" id="KW-0964">Secreted</keyword>
<evidence type="ECO:0000256" key="2">
    <source>
        <dbReference type="ARBA" id="ARBA00022525"/>
    </source>
</evidence>
<dbReference type="AlphaFoldDB" id="A0A2R5FID9"/>
<dbReference type="RefSeq" id="WP_109008481.1">
    <property type="nucleotide sequence ID" value="NZ_BDUD01000001.1"/>
</dbReference>